<evidence type="ECO:0000313" key="6">
    <source>
        <dbReference type="Proteomes" id="UP000824366"/>
    </source>
</evidence>
<feature type="domain" description="Cytochrome c-type protein NrfB-like" evidence="4">
    <location>
        <begin position="81"/>
        <end position="148"/>
    </location>
</feature>
<keyword evidence="1 2" id="KW-0732">Signal</keyword>
<dbReference type="PANTHER" id="PTHR35038:SF6">
    <property type="entry name" value="SURFACE LOCALIZED DECAHEME CYTOCHROME C LIPOPROTEIN"/>
    <property type="match status" value="1"/>
</dbReference>
<evidence type="ECO:0000259" key="3">
    <source>
        <dbReference type="Pfam" id="PF09699"/>
    </source>
</evidence>
<gene>
    <name evidence="5" type="ORF">MIZ03_1878</name>
</gene>
<evidence type="ECO:0000256" key="1">
    <source>
        <dbReference type="ARBA" id="ARBA00022729"/>
    </source>
</evidence>
<proteinExistence type="predicted"/>
<dbReference type="EMBL" id="AP024238">
    <property type="protein sequence ID" value="BCO26991.1"/>
    <property type="molecule type" value="Genomic_DNA"/>
</dbReference>
<keyword evidence="6" id="KW-1185">Reference proteome</keyword>
<dbReference type="NCBIfam" id="TIGR01905">
    <property type="entry name" value="paired_CXXCH_1"/>
    <property type="match status" value="2"/>
</dbReference>
<sequence>MAIQFSLMWRRLCTIVLTAWVCSLLPAGFALADTDPMANARMVGEKRCAVCHDTEKSLFGHTQHAKVFRENPRNDTEKSVCEACHGNGSLHVADTKNKDLIVGFSKEWNTPIERQTGQCLSCHAGGQRINWPGSIHATNKLGCSDCHNPMARFSATGLMKKAGITETCQSCHQQQRAEFRKKSHMPVPEGKMTCVDCHNPHGSTSKKLLKADNLNELCYTCHAEKRGPFIWEHAPVRENCMNCHAPHGSNADKLLVQTRPFLCASCHSTTGTMGHQVWGNNTLGASALPTDPNNAAAGFTQSRRMTGRSCQNCHSMIHGSNSPSGARFTR</sequence>
<feature type="chain" id="PRO_5045706049" description="Decaheme c-type cytochrome, DmsE family" evidence="2">
    <location>
        <begin position="33"/>
        <end position="330"/>
    </location>
</feature>
<feature type="signal peptide" evidence="2">
    <location>
        <begin position="1"/>
        <end position="32"/>
    </location>
</feature>
<name>A0ABN6D800_9BURK</name>
<dbReference type="Proteomes" id="UP000824366">
    <property type="component" value="Chromosome"/>
</dbReference>
<dbReference type="SUPFAM" id="SSF48695">
    <property type="entry name" value="Multiheme cytochromes"/>
    <property type="match status" value="1"/>
</dbReference>
<dbReference type="Gene3D" id="1.10.287.3080">
    <property type="match status" value="3"/>
</dbReference>
<dbReference type="InterPro" id="IPR053875">
    <property type="entry name" value="Cytochrom_c_NrfB-like_dom"/>
</dbReference>
<evidence type="ECO:0008006" key="7">
    <source>
        <dbReference type="Google" id="ProtNLM"/>
    </source>
</evidence>
<dbReference type="Gene3D" id="1.10.1130.10">
    <property type="entry name" value="Flavocytochrome C3, Chain A"/>
    <property type="match status" value="1"/>
</dbReference>
<protein>
    <recommendedName>
        <fullName evidence="7">Decaheme c-type cytochrome, DmsE family</fullName>
    </recommendedName>
</protein>
<evidence type="ECO:0000313" key="5">
    <source>
        <dbReference type="EMBL" id="BCO26991.1"/>
    </source>
</evidence>
<dbReference type="Pfam" id="PF09699">
    <property type="entry name" value="Paired_CXXCH_1"/>
    <property type="match status" value="2"/>
</dbReference>
<accession>A0ABN6D800</accession>
<dbReference type="InterPro" id="IPR051829">
    <property type="entry name" value="Multiheme_Cytochr_ET"/>
</dbReference>
<evidence type="ECO:0000256" key="2">
    <source>
        <dbReference type="SAM" id="SignalP"/>
    </source>
</evidence>
<evidence type="ECO:0000259" key="4">
    <source>
        <dbReference type="Pfam" id="PF22678"/>
    </source>
</evidence>
<feature type="domain" description="Doubled CXXCH motif" evidence="3">
    <location>
        <begin position="233"/>
        <end position="270"/>
    </location>
</feature>
<feature type="domain" description="Doubled CXXCH motif" evidence="3">
    <location>
        <begin position="184"/>
        <end position="226"/>
    </location>
</feature>
<dbReference type="RefSeq" id="WP_223911335.1">
    <property type="nucleotide sequence ID" value="NZ_AP024238.1"/>
</dbReference>
<dbReference type="NCBIfam" id="TIGR03508">
    <property type="entry name" value="decahem_SO"/>
    <property type="match status" value="1"/>
</dbReference>
<dbReference type="InterPro" id="IPR020015">
    <property type="entry name" value="Decahaem_cyt-c_DmsE"/>
</dbReference>
<dbReference type="Pfam" id="PF22678">
    <property type="entry name" value="Cytochrom_c_NrfB-like"/>
    <property type="match status" value="1"/>
</dbReference>
<dbReference type="InterPro" id="IPR010177">
    <property type="entry name" value="Paired_CXXCH_1"/>
</dbReference>
<dbReference type="PANTHER" id="PTHR35038">
    <property type="entry name" value="DISSIMILATORY SULFITE REDUCTASE SIRA"/>
    <property type="match status" value="1"/>
</dbReference>
<dbReference type="InterPro" id="IPR036280">
    <property type="entry name" value="Multihaem_cyt_sf"/>
</dbReference>
<organism evidence="5 6">
    <name type="scientific">Rhodoferax lithotrophicus</name>
    <dbReference type="NCBI Taxonomy" id="2798804"/>
    <lineage>
        <taxon>Bacteria</taxon>
        <taxon>Pseudomonadati</taxon>
        <taxon>Pseudomonadota</taxon>
        <taxon>Betaproteobacteria</taxon>
        <taxon>Burkholderiales</taxon>
        <taxon>Comamonadaceae</taxon>
        <taxon>Rhodoferax</taxon>
    </lineage>
</organism>
<reference evidence="5 6" key="1">
    <citation type="journal article" date="2021" name="Microbiol. Spectr.">
        <title>A Single Bacterium Capable of Oxidation and Reduction of Iron at Circumneutral pH.</title>
        <authorList>
            <person name="Kato S."/>
            <person name="Ohkuma M."/>
        </authorList>
    </citation>
    <scope>NUCLEOTIDE SEQUENCE [LARGE SCALE GENOMIC DNA]</scope>
    <source>
        <strain evidence="5 6">MIZ03</strain>
    </source>
</reference>